<name>A0A485LDM4_9STRA</name>
<dbReference type="InterPro" id="IPR012337">
    <property type="entry name" value="RNaseH-like_sf"/>
</dbReference>
<evidence type="ECO:0000256" key="2">
    <source>
        <dbReference type="ARBA" id="ARBA00022723"/>
    </source>
</evidence>
<dbReference type="EMBL" id="VJMH01006440">
    <property type="protein sequence ID" value="KAF0689502.1"/>
    <property type="molecule type" value="Genomic_DNA"/>
</dbReference>
<dbReference type="GO" id="GO:0008270">
    <property type="term" value="F:zinc ion binding"/>
    <property type="evidence" value="ECO:0007669"/>
    <property type="project" value="UniProtKB-KW"/>
</dbReference>
<accession>A0A485LDM4</accession>
<dbReference type="SMART" id="SM00614">
    <property type="entry name" value="ZnF_BED"/>
    <property type="match status" value="3"/>
</dbReference>
<evidence type="ECO:0000256" key="6">
    <source>
        <dbReference type="SAM" id="MobiDB-lite"/>
    </source>
</evidence>
<evidence type="ECO:0000313" key="9">
    <source>
        <dbReference type="EMBL" id="VFT95784.1"/>
    </source>
</evidence>
<feature type="region of interest" description="Disordered" evidence="6">
    <location>
        <begin position="253"/>
        <end position="276"/>
    </location>
</feature>
<dbReference type="PANTHER" id="PTHR46481:SF10">
    <property type="entry name" value="ZINC FINGER BED DOMAIN-CONTAINING PROTEIN 39"/>
    <property type="match status" value="1"/>
</dbReference>
<keyword evidence="2" id="KW-0479">Metal-binding</keyword>
<dbReference type="SUPFAM" id="SSF140996">
    <property type="entry name" value="Hermes dimerisation domain"/>
    <property type="match status" value="1"/>
</dbReference>
<proteinExistence type="predicted"/>
<dbReference type="EMBL" id="CAADRA010006461">
    <property type="protein sequence ID" value="VFT95784.1"/>
    <property type="molecule type" value="Genomic_DNA"/>
</dbReference>
<keyword evidence="5" id="KW-0539">Nucleus</keyword>
<evidence type="ECO:0000256" key="3">
    <source>
        <dbReference type="ARBA" id="ARBA00022771"/>
    </source>
</evidence>
<keyword evidence="4" id="KW-0862">Zinc</keyword>
<dbReference type="InterPro" id="IPR008906">
    <property type="entry name" value="HATC_C_dom"/>
</dbReference>
<sequence length="863" mass="94088">MIGWSLTSPIGQNSEFRGCSQLGGSGPPVSWTLYCAGGSNQPAAMSDQVSNLKAAIFANLNELDGLMPQYEVKANPSLKKSECWTKFGHVHAINGELVQTQGTSFVACFVCHAVYTFKSKNGTSTIMGHKCPHEKAAEAAAAAESDDKKDAKRKAKNPDLDALKRDITKALLEDDVMKGYTLLSNPAATKSDCWKRFGHVYLHGTLLEAFDSGFVACYGCKVVYQYKVRNGTSTMTTHACSAAKEEIEMEARKGLKRAHSSSSSSDPLLSKRHAKDDVPPKKVLDLRKHAITASLLSDNSAYELRPNTSESKAECWTRFGFVYRHNALLLDHGTYFVACYDCKAVYQFKSKNGTSSLLSHTCAMRKANERTRQTLQQALLQAVTDDVLPPDVLAGAGFRAVWHMLLEAAKTQSHALDKWLPEPATLHAQLQSQFASARLALLDTLAPHVADGLHLAVSWSAWAPPPPASLAVVAVYVHFVDADFVVHDRVLDVHTTSSLDTPLALVHNSIQELGVAPTAVTLCSATLAPPEWSAFSSCHVFAASELDELHAYVVPNDDVLQMIQSLVVRGGDGGAAWPLVTTDVTWQALLRGLQYVHADPSARWPLPTNPPETLLPRLEATMAFCAPFVSAAQAFEAPHAPTLHTVCYWRHALAQHCEAQADDEEEIALLRAAALARLQQWQLSPQHVMAALLDPGQRKRVASKFGVRVDEIAVAKEELRRLLLEAVPHVKEAKAATTKASKRANGGTILSMYGADSDDDDDGGAVDADAEWNKYFEGAHVDETETNVLQWWKWQAKRWPLLARVARSVLGLPAAAKVPDVVKKHRGLLSAANAREILFLQSNRDLRAPTTTAAAHAAESMFI</sequence>
<dbReference type="AlphaFoldDB" id="A0A485LDM4"/>
<evidence type="ECO:0000313" key="10">
    <source>
        <dbReference type="Proteomes" id="UP000332933"/>
    </source>
</evidence>
<evidence type="ECO:0000313" key="8">
    <source>
        <dbReference type="EMBL" id="KAF0689502.1"/>
    </source>
</evidence>
<protein>
    <submittedName>
        <fullName evidence="9">Aste57867_19059 protein</fullName>
    </submittedName>
</protein>
<dbReference type="OrthoDB" id="79007at2759"/>
<dbReference type="Pfam" id="PF05699">
    <property type="entry name" value="Dimer_Tnp_hAT"/>
    <property type="match status" value="1"/>
</dbReference>
<evidence type="ECO:0000259" key="7">
    <source>
        <dbReference type="Pfam" id="PF05699"/>
    </source>
</evidence>
<gene>
    <name evidence="9" type="primary">Aste57867_19059</name>
    <name evidence="8" type="ORF">As57867_018995</name>
    <name evidence="9" type="ORF">ASTE57867_19059</name>
</gene>
<dbReference type="GO" id="GO:0005634">
    <property type="term" value="C:nucleus"/>
    <property type="evidence" value="ECO:0007669"/>
    <property type="project" value="UniProtKB-SubCell"/>
</dbReference>
<dbReference type="GO" id="GO:0046983">
    <property type="term" value="F:protein dimerization activity"/>
    <property type="evidence" value="ECO:0007669"/>
    <property type="project" value="InterPro"/>
</dbReference>
<dbReference type="PANTHER" id="PTHR46481">
    <property type="entry name" value="ZINC FINGER BED DOMAIN-CONTAINING PROTEIN 4"/>
    <property type="match status" value="1"/>
</dbReference>
<evidence type="ECO:0000256" key="4">
    <source>
        <dbReference type="ARBA" id="ARBA00022833"/>
    </source>
</evidence>
<reference evidence="8" key="2">
    <citation type="submission" date="2019-06" db="EMBL/GenBank/DDBJ databases">
        <title>Genomics analysis of Aphanomyces spp. identifies a new class of oomycete effector associated with host adaptation.</title>
        <authorList>
            <person name="Gaulin E."/>
        </authorList>
    </citation>
    <scope>NUCLEOTIDE SEQUENCE</scope>
    <source>
        <strain evidence="8">CBS 578.67</strain>
    </source>
</reference>
<dbReference type="Proteomes" id="UP000332933">
    <property type="component" value="Unassembled WGS sequence"/>
</dbReference>
<comment type="subcellular location">
    <subcellularLocation>
        <location evidence="1">Nucleus</location>
    </subcellularLocation>
</comment>
<keyword evidence="10" id="KW-1185">Reference proteome</keyword>
<feature type="domain" description="HAT C-terminal dimerisation" evidence="7">
    <location>
        <begin position="772"/>
        <end position="815"/>
    </location>
</feature>
<evidence type="ECO:0000256" key="1">
    <source>
        <dbReference type="ARBA" id="ARBA00004123"/>
    </source>
</evidence>
<dbReference type="SUPFAM" id="SSF53098">
    <property type="entry name" value="Ribonuclease H-like"/>
    <property type="match status" value="1"/>
</dbReference>
<evidence type="ECO:0000256" key="5">
    <source>
        <dbReference type="ARBA" id="ARBA00023242"/>
    </source>
</evidence>
<reference evidence="9 10" key="1">
    <citation type="submission" date="2019-03" db="EMBL/GenBank/DDBJ databases">
        <authorList>
            <person name="Gaulin E."/>
            <person name="Dumas B."/>
        </authorList>
    </citation>
    <scope>NUCLEOTIDE SEQUENCE [LARGE SCALE GENOMIC DNA]</scope>
    <source>
        <strain evidence="9">CBS 568.67</strain>
    </source>
</reference>
<keyword evidence="3" id="KW-0863">Zinc-finger</keyword>
<dbReference type="InterPro" id="IPR052035">
    <property type="entry name" value="ZnF_BED_domain_contain"/>
</dbReference>
<organism evidence="9 10">
    <name type="scientific">Aphanomyces stellatus</name>
    <dbReference type="NCBI Taxonomy" id="120398"/>
    <lineage>
        <taxon>Eukaryota</taxon>
        <taxon>Sar</taxon>
        <taxon>Stramenopiles</taxon>
        <taxon>Oomycota</taxon>
        <taxon>Saprolegniomycetes</taxon>
        <taxon>Saprolegniales</taxon>
        <taxon>Verrucalvaceae</taxon>
        <taxon>Aphanomyces</taxon>
    </lineage>
</organism>